<dbReference type="GO" id="GO:0004109">
    <property type="term" value="F:coproporphyrinogen oxidase activity"/>
    <property type="evidence" value="ECO:0007669"/>
    <property type="project" value="InterPro"/>
</dbReference>
<dbReference type="SUPFAM" id="SSF102114">
    <property type="entry name" value="Radical SAM enzymes"/>
    <property type="match status" value="1"/>
</dbReference>
<dbReference type="AlphaFoldDB" id="A0A2W7MXX8"/>
<keyword evidence="9" id="KW-0949">S-adenosyl-L-methionine</keyword>
<keyword evidence="7" id="KW-0004">4Fe-4S</keyword>
<sequence length="515" mass="58606">MNLRTRRSFFVPGMCCAQLFGRFIGYSDIFAFRSNDYRILNFMTHQANFPQVNGHVPFEVSRTLLEKYNQAVPRYTSYPPANLFGPFHSSSYRQALEASNGQKPDNISIYIHIPFCHKICFYCGCNSTRMGQTEQVNAYVDAICRELEMVRQHLAPHRKVSQIHYGGGTPNAIAHTHLNRINRLIFDLFPMAEQPEIAIECHPGYLNEEYIKALVDARFNRVSLGIQDFNLQVLKTVNRDPSRLPVDEVMRLFRKYNADVKINLDFIYGLPGQSPESFAQTVSQAIAHAPDRIVTFSYAHVPWIKKYQEALDRAGLPAPDIKLKMFETGFRLMAEGGYREVGMDHFARPDDEMVKALDSGTLHRNFQGYCTRQTTGQVYAFGVSGISQLHRHYVQNTKDITLYIDTISRGEFAVEKGVALSDSEVVVREVINSLMCNRFVLWDELETVLGVDAAEIRRIVHFRDEDFVGLVDDGLVEVSDQGVRVTSVGRFFIRNVAVMFDPAFKGGNLTYSKSV</sequence>
<dbReference type="GO" id="GO:0046872">
    <property type="term" value="F:metal ion binding"/>
    <property type="evidence" value="ECO:0007669"/>
    <property type="project" value="UniProtKB-KW"/>
</dbReference>
<dbReference type="InterPro" id="IPR006638">
    <property type="entry name" value="Elp3/MiaA/NifB-like_rSAM"/>
</dbReference>
<name>A0A2W7MXX8_9BACT</name>
<evidence type="ECO:0000256" key="13">
    <source>
        <dbReference type="ARBA" id="ARBA00023014"/>
    </source>
</evidence>
<evidence type="ECO:0000313" key="19">
    <source>
        <dbReference type="Proteomes" id="UP000249239"/>
    </source>
</evidence>
<evidence type="ECO:0000313" key="18">
    <source>
        <dbReference type="EMBL" id="PZX12848.1"/>
    </source>
</evidence>
<dbReference type="InterPro" id="IPR007197">
    <property type="entry name" value="rSAM"/>
</dbReference>
<keyword evidence="12" id="KW-0408">Iron</keyword>
<dbReference type="Pfam" id="PF04055">
    <property type="entry name" value="Radical_SAM"/>
    <property type="match status" value="1"/>
</dbReference>
<evidence type="ECO:0000256" key="3">
    <source>
        <dbReference type="ARBA" id="ARBA00004785"/>
    </source>
</evidence>
<evidence type="ECO:0000256" key="7">
    <source>
        <dbReference type="ARBA" id="ARBA00022485"/>
    </source>
</evidence>
<dbReference type="GO" id="GO:0006782">
    <property type="term" value="P:protoporphyrinogen IX biosynthetic process"/>
    <property type="evidence" value="ECO:0007669"/>
    <property type="project" value="UniProtKB-UniPathway"/>
</dbReference>
<evidence type="ECO:0000256" key="12">
    <source>
        <dbReference type="ARBA" id="ARBA00023004"/>
    </source>
</evidence>
<dbReference type="UniPathway" id="UPA00251">
    <property type="reaction ID" value="UER00323"/>
</dbReference>
<dbReference type="SFLD" id="SFLDG01065">
    <property type="entry name" value="anaerobic_coproporphyrinogen-I"/>
    <property type="match status" value="1"/>
</dbReference>
<feature type="domain" description="Radical SAM core" evidence="17">
    <location>
        <begin position="101"/>
        <end position="339"/>
    </location>
</feature>
<dbReference type="PROSITE" id="PS51918">
    <property type="entry name" value="RADICAL_SAM"/>
    <property type="match status" value="1"/>
</dbReference>
<keyword evidence="10" id="KW-0479">Metal-binding</keyword>
<reference evidence="18 19" key="1">
    <citation type="submission" date="2018-06" db="EMBL/GenBank/DDBJ databases">
        <title>Genomic Encyclopedia of Archaeal and Bacterial Type Strains, Phase II (KMG-II): from individual species to whole genera.</title>
        <authorList>
            <person name="Goeker M."/>
        </authorList>
    </citation>
    <scope>NUCLEOTIDE SEQUENCE [LARGE SCALE GENOMIC DNA]</scope>
    <source>
        <strain evidence="18 19">DSM 6779</strain>
    </source>
</reference>
<dbReference type="PANTHER" id="PTHR13932">
    <property type="entry name" value="COPROPORPHYRINIGEN III OXIDASE"/>
    <property type="match status" value="1"/>
</dbReference>
<evidence type="ECO:0000256" key="1">
    <source>
        <dbReference type="ARBA" id="ARBA00001966"/>
    </source>
</evidence>
<dbReference type="NCBIfam" id="TIGR00538">
    <property type="entry name" value="hemN"/>
    <property type="match status" value="1"/>
</dbReference>
<dbReference type="Gene3D" id="1.10.10.920">
    <property type="match status" value="1"/>
</dbReference>
<dbReference type="EC" id="1.3.98.3" evidence="6"/>
<evidence type="ECO:0000259" key="17">
    <source>
        <dbReference type="PROSITE" id="PS51918"/>
    </source>
</evidence>
<evidence type="ECO:0000256" key="9">
    <source>
        <dbReference type="ARBA" id="ARBA00022691"/>
    </source>
</evidence>
<keyword evidence="11" id="KW-0560">Oxidoreductase</keyword>
<comment type="similarity">
    <text evidence="4">Belongs to the anaerobic coproporphyrinogen-III oxidase family.</text>
</comment>
<dbReference type="InterPro" id="IPR058240">
    <property type="entry name" value="rSAM_sf"/>
</dbReference>
<evidence type="ECO:0000256" key="8">
    <source>
        <dbReference type="ARBA" id="ARBA00022490"/>
    </source>
</evidence>
<dbReference type="EMBL" id="QKZK01000029">
    <property type="protein sequence ID" value="PZX12848.1"/>
    <property type="molecule type" value="Genomic_DNA"/>
</dbReference>
<comment type="function">
    <text evidence="15">Involved in the heme biosynthesis. Catalyzes the anaerobic oxidative decarboxylation of propionate groups of rings A and B of coproporphyrinogen III to yield the vinyl groups in protoporphyrinogen IX.</text>
</comment>
<comment type="catalytic activity">
    <reaction evidence="16">
        <text>coproporphyrinogen III + 2 S-adenosyl-L-methionine = protoporphyrinogen IX + 2 5'-deoxyadenosine + 2 L-methionine + 2 CO2</text>
        <dbReference type="Rhea" id="RHEA:15425"/>
        <dbReference type="ChEBI" id="CHEBI:16526"/>
        <dbReference type="ChEBI" id="CHEBI:17319"/>
        <dbReference type="ChEBI" id="CHEBI:57307"/>
        <dbReference type="ChEBI" id="CHEBI:57309"/>
        <dbReference type="ChEBI" id="CHEBI:57844"/>
        <dbReference type="ChEBI" id="CHEBI:59789"/>
        <dbReference type="EC" id="1.3.98.3"/>
    </reaction>
</comment>
<protein>
    <recommendedName>
        <fullName evidence="6">coproporphyrinogen dehydrogenase</fullName>
        <ecNumber evidence="6">1.3.98.3</ecNumber>
    </recommendedName>
</protein>
<evidence type="ECO:0000256" key="4">
    <source>
        <dbReference type="ARBA" id="ARBA00005493"/>
    </source>
</evidence>
<accession>A0A2W7MXX8</accession>
<proteinExistence type="inferred from homology"/>
<evidence type="ECO:0000256" key="5">
    <source>
        <dbReference type="ARBA" id="ARBA00011245"/>
    </source>
</evidence>
<organism evidence="18 19">
    <name type="scientific">Breznakibacter xylanolyticus</name>
    <dbReference type="NCBI Taxonomy" id="990"/>
    <lineage>
        <taxon>Bacteria</taxon>
        <taxon>Pseudomonadati</taxon>
        <taxon>Bacteroidota</taxon>
        <taxon>Bacteroidia</taxon>
        <taxon>Marinilabiliales</taxon>
        <taxon>Marinilabiliaceae</taxon>
        <taxon>Breznakibacter</taxon>
    </lineage>
</organism>
<comment type="caution">
    <text evidence="18">The sequence shown here is derived from an EMBL/GenBank/DDBJ whole genome shotgun (WGS) entry which is preliminary data.</text>
</comment>
<dbReference type="Proteomes" id="UP000249239">
    <property type="component" value="Unassembled WGS sequence"/>
</dbReference>
<evidence type="ECO:0000256" key="10">
    <source>
        <dbReference type="ARBA" id="ARBA00022723"/>
    </source>
</evidence>
<dbReference type="GO" id="GO:0051989">
    <property type="term" value="F:coproporphyrinogen dehydrogenase activity"/>
    <property type="evidence" value="ECO:0007669"/>
    <property type="project" value="UniProtKB-EC"/>
</dbReference>
<keyword evidence="8" id="KW-0963">Cytoplasm</keyword>
<dbReference type="CDD" id="cd01335">
    <property type="entry name" value="Radical_SAM"/>
    <property type="match status" value="1"/>
</dbReference>
<gene>
    <name evidence="18" type="ORF">LX69_02803</name>
</gene>
<keyword evidence="19" id="KW-1185">Reference proteome</keyword>
<dbReference type="InterPro" id="IPR034505">
    <property type="entry name" value="Coproporphyrinogen-III_oxidase"/>
</dbReference>
<dbReference type="GO" id="GO:0005737">
    <property type="term" value="C:cytoplasm"/>
    <property type="evidence" value="ECO:0007669"/>
    <property type="project" value="UniProtKB-SubCell"/>
</dbReference>
<dbReference type="InterPro" id="IPR004558">
    <property type="entry name" value="Coprogen_oxidase_HemN"/>
</dbReference>
<keyword evidence="14" id="KW-0627">Porphyrin biosynthesis</keyword>
<evidence type="ECO:0000256" key="14">
    <source>
        <dbReference type="ARBA" id="ARBA00023244"/>
    </source>
</evidence>
<dbReference type="Gene3D" id="3.80.30.20">
    <property type="entry name" value="tm_1862 like domain"/>
    <property type="match status" value="1"/>
</dbReference>
<evidence type="ECO:0000256" key="6">
    <source>
        <dbReference type="ARBA" id="ARBA00011912"/>
    </source>
</evidence>
<dbReference type="PANTHER" id="PTHR13932:SF6">
    <property type="entry name" value="OXYGEN-INDEPENDENT COPROPORPHYRINOGEN III OXIDASE"/>
    <property type="match status" value="1"/>
</dbReference>
<evidence type="ECO:0000256" key="16">
    <source>
        <dbReference type="ARBA" id="ARBA00048321"/>
    </source>
</evidence>
<dbReference type="SFLD" id="SFLDS00029">
    <property type="entry name" value="Radical_SAM"/>
    <property type="match status" value="1"/>
</dbReference>
<dbReference type="GO" id="GO:0051539">
    <property type="term" value="F:4 iron, 4 sulfur cluster binding"/>
    <property type="evidence" value="ECO:0007669"/>
    <property type="project" value="UniProtKB-KW"/>
</dbReference>
<evidence type="ECO:0000256" key="15">
    <source>
        <dbReference type="ARBA" id="ARBA00024295"/>
    </source>
</evidence>
<evidence type="ECO:0000256" key="2">
    <source>
        <dbReference type="ARBA" id="ARBA00004496"/>
    </source>
</evidence>
<comment type="cofactor">
    <cofactor evidence="1">
        <name>[4Fe-4S] cluster</name>
        <dbReference type="ChEBI" id="CHEBI:49883"/>
    </cofactor>
</comment>
<comment type="subcellular location">
    <subcellularLocation>
        <location evidence="2">Cytoplasm</location>
    </subcellularLocation>
</comment>
<comment type="pathway">
    <text evidence="3">Porphyrin-containing compound metabolism; protoporphyrin-IX biosynthesis; protoporphyrinogen-IX from coproporphyrinogen-III (AdoMet route): step 1/1.</text>
</comment>
<evidence type="ECO:0000256" key="11">
    <source>
        <dbReference type="ARBA" id="ARBA00023002"/>
    </source>
</evidence>
<comment type="subunit">
    <text evidence="5">Monomer.</text>
</comment>
<keyword evidence="13" id="KW-0411">Iron-sulfur</keyword>
<dbReference type="InterPro" id="IPR023404">
    <property type="entry name" value="rSAM_horseshoe"/>
</dbReference>
<dbReference type="SMART" id="SM00729">
    <property type="entry name" value="Elp3"/>
    <property type="match status" value="1"/>
</dbReference>